<reference evidence="2 3" key="2">
    <citation type="submission" date="2017-11" db="EMBL/GenBank/DDBJ databases">
        <title>Lysogenic conversion of Stenotrophomonas maltophilia by temperate phage DLP4.</title>
        <authorList>
            <person name="Dennis J."/>
            <person name="Stothard P."/>
        </authorList>
    </citation>
    <scope>NUCLEOTIDE SEQUENCE [LARGE SCALE GENOMIC DNA]</scope>
</reference>
<feature type="domain" description="SF4 helicase" evidence="1">
    <location>
        <begin position="153"/>
        <end position="419"/>
    </location>
</feature>
<dbReference type="EMBL" id="MG189906">
    <property type="protein sequence ID" value="ATS92282.1"/>
    <property type="molecule type" value="Genomic_DNA"/>
</dbReference>
<gene>
    <name evidence="2" type="ORF">DLP05_054</name>
</gene>
<dbReference type="Proteomes" id="UP000241675">
    <property type="component" value="Segment"/>
</dbReference>
<keyword evidence="3" id="KW-1185">Reference proteome</keyword>
<dbReference type="Gene3D" id="3.40.50.300">
    <property type="entry name" value="P-loop containing nucleotide triphosphate hydrolases"/>
    <property type="match status" value="1"/>
</dbReference>
<proteinExistence type="predicted"/>
<keyword evidence="2" id="KW-0347">Helicase</keyword>
<organism evidence="2 3">
    <name type="scientific">Stenotrophomonas phage vB_SmaS_DLP_5</name>
    <dbReference type="NCBI Taxonomy" id="2044561"/>
    <lineage>
        <taxon>Viruses</taxon>
        <taxon>Duplodnaviria</taxon>
        <taxon>Heunggongvirae</taxon>
        <taxon>Uroviricota</taxon>
        <taxon>Caudoviricetes</taxon>
        <taxon>Delepquintavirus</taxon>
        <taxon>Delepquintavirus DLP5</taxon>
    </lineage>
</organism>
<keyword evidence="2" id="KW-0378">Hydrolase</keyword>
<evidence type="ECO:0000313" key="2">
    <source>
        <dbReference type="EMBL" id="ATS92282.1"/>
    </source>
</evidence>
<evidence type="ECO:0000313" key="3">
    <source>
        <dbReference type="Proteomes" id="UP000241675"/>
    </source>
</evidence>
<accession>A0A2D2W2A7</accession>
<dbReference type="GO" id="GO:0005524">
    <property type="term" value="F:ATP binding"/>
    <property type="evidence" value="ECO:0007669"/>
    <property type="project" value="InterPro"/>
</dbReference>
<reference evidence="3" key="1">
    <citation type="submission" date="2017-10" db="EMBL/GenBank/DDBJ databases">
        <authorList>
            <person name="Peters D.L."/>
        </authorList>
    </citation>
    <scope>NUCLEOTIDE SEQUENCE [LARGE SCALE GENOMIC DNA]</scope>
</reference>
<keyword evidence="2" id="KW-0547">Nucleotide-binding</keyword>
<sequence>MSNYNLGLTTLHSLVREGNGYQYFRSKLSDQLFRGEIEKEVFKFVNDHFQKYQSLPSAETVAAAYPDFAEVESPEVAKFYVDKLEFRFSMDTLRKANNAVHELLDNDKKDPASAIAEMEKALGVVKEQQYRSRILDFSQEGAQLVLGTYYGTLGSNASVGGFGWHYMDSMCNGILPGDIVSIVGRPAMGKTWFLLFIALHNWRKLKLNVLFVSMEMNTLAVAQRVAAMYAGTNIGQLKGGVAQGYATANQKKFEAAMQQLSFEEAKFYVVDGNLAASPEDIYILAQQLGCDMICVDGAYLMRSKNPKLGRFERVADNIELMKRYTSEHEKSTICSWQFNRDATKKLEKKATKVGLEDIGYSDAIGQISSIALGLMQEEGVATLETRTVDVMKGRNGEIGSFDVNWLFGAMNFEQVGSDNSGSKQLLHLE</sequence>
<dbReference type="InterPro" id="IPR007694">
    <property type="entry name" value="DNA_helicase_DnaB-like_C"/>
</dbReference>
<name>A0A2D2W2A7_9CAUD</name>
<dbReference type="GO" id="GO:0003678">
    <property type="term" value="F:DNA helicase activity"/>
    <property type="evidence" value="ECO:0007669"/>
    <property type="project" value="InterPro"/>
</dbReference>
<dbReference type="PROSITE" id="PS51199">
    <property type="entry name" value="SF4_HELICASE"/>
    <property type="match status" value="1"/>
</dbReference>
<dbReference type="GO" id="GO:0006260">
    <property type="term" value="P:DNA replication"/>
    <property type="evidence" value="ECO:0007669"/>
    <property type="project" value="InterPro"/>
</dbReference>
<dbReference type="PANTHER" id="PTHR30153">
    <property type="entry name" value="REPLICATIVE DNA HELICASE DNAB"/>
    <property type="match status" value="1"/>
</dbReference>
<protein>
    <submittedName>
        <fullName evidence="2">Helicase</fullName>
    </submittedName>
</protein>
<dbReference type="SUPFAM" id="SSF52540">
    <property type="entry name" value="P-loop containing nucleoside triphosphate hydrolases"/>
    <property type="match status" value="1"/>
</dbReference>
<keyword evidence="2" id="KW-0067">ATP-binding</keyword>
<dbReference type="InterPro" id="IPR027417">
    <property type="entry name" value="P-loop_NTPase"/>
</dbReference>
<dbReference type="Pfam" id="PF03796">
    <property type="entry name" value="DnaB_C"/>
    <property type="match status" value="1"/>
</dbReference>
<dbReference type="PANTHER" id="PTHR30153:SF2">
    <property type="entry name" value="REPLICATIVE DNA HELICASE"/>
    <property type="match status" value="1"/>
</dbReference>
<dbReference type="OrthoDB" id="5279at10239"/>
<evidence type="ECO:0000259" key="1">
    <source>
        <dbReference type="PROSITE" id="PS51199"/>
    </source>
</evidence>